<dbReference type="SUPFAM" id="SSF55658">
    <property type="entry name" value="L9 N-domain-like"/>
    <property type="match status" value="1"/>
</dbReference>
<dbReference type="GO" id="GO:0006412">
    <property type="term" value="P:translation"/>
    <property type="evidence" value="ECO:0007669"/>
    <property type="project" value="InterPro"/>
</dbReference>
<dbReference type="GO" id="GO:0003735">
    <property type="term" value="F:structural constituent of ribosome"/>
    <property type="evidence" value="ECO:0007669"/>
    <property type="project" value="InterPro"/>
</dbReference>
<dbReference type="InterPro" id="IPR036935">
    <property type="entry name" value="Ribosomal_bL9_N_sf"/>
</dbReference>
<dbReference type="OMA" id="WQNIDAF"/>
<dbReference type="OrthoDB" id="10252354at2759"/>
<dbReference type="EMBL" id="FR823391">
    <property type="protein sequence ID" value="CBZ54765.1"/>
    <property type="molecule type" value="Genomic_DNA"/>
</dbReference>
<dbReference type="InParanoid" id="F0VL13"/>
<dbReference type="GO" id="GO:1990904">
    <property type="term" value="C:ribonucleoprotein complex"/>
    <property type="evidence" value="ECO:0007669"/>
    <property type="project" value="UniProtKB-KW"/>
</dbReference>
<evidence type="ECO:0000313" key="6">
    <source>
        <dbReference type="EMBL" id="CBZ54765.1"/>
    </source>
</evidence>
<evidence type="ECO:0000313" key="8">
    <source>
        <dbReference type="Proteomes" id="UP000007494"/>
    </source>
</evidence>
<name>F0VL13_NEOCL</name>
<feature type="compositionally biased region" description="Basic and acidic residues" evidence="4">
    <location>
        <begin position="476"/>
        <end position="491"/>
    </location>
</feature>
<dbReference type="EMBL" id="LN714485">
    <property type="protein sequence ID" value="CEL69482.1"/>
    <property type="molecule type" value="Genomic_DNA"/>
</dbReference>
<feature type="domain" description="Ribosomal protein L9" evidence="5">
    <location>
        <begin position="216"/>
        <end position="260"/>
    </location>
</feature>
<dbReference type="VEuPathDB" id="ToxoDB:NCLIV_051910"/>
<dbReference type="RefSeq" id="XP_003884793.1">
    <property type="nucleotide sequence ID" value="XM_003884744.1"/>
</dbReference>
<proteinExistence type="inferred from homology"/>
<dbReference type="InterPro" id="IPR000244">
    <property type="entry name" value="Ribosomal_bL9"/>
</dbReference>
<dbReference type="eggNOG" id="ENOG502QYEV">
    <property type="taxonomic scope" value="Eukaryota"/>
</dbReference>
<feature type="region of interest" description="Disordered" evidence="4">
    <location>
        <begin position="47"/>
        <end position="71"/>
    </location>
</feature>
<comment type="similarity">
    <text evidence="1">Belongs to the bacterial ribosomal protein bL9 family.</text>
</comment>
<dbReference type="GeneID" id="13446469"/>
<protein>
    <submittedName>
        <fullName evidence="6">Putative ribosomal protein L9, N-terminal domain protein</fullName>
    </submittedName>
    <submittedName>
        <fullName evidence="7">Ribosomal protein L9, N-terminal domain protein,putative</fullName>
    </submittedName>
</protein>
<keyword evidence="2 6" id="KW-0689">Ribosomal protein</keyword>
<accession>F0VL13</accession>
<feature type="compositionally biased region" description="Basic and acidic residues" evidence="4">
    <location>
        <begin position="411"/>
        <end position="424"/>
    </location>
</feature>
<evidence type="ECO:0000256" key="2">
    <source>
        <dbReference type="ARBA" id="ARBA00022980"/>
    </source>
</evidence>
<sequence>MATSARCALPKNSACGRGAPLSFLSVPAFSAQPVSRLPAGLCHARRRPAEVPPRFPRPSEGPQRGEERRACEDGRFAAARSKTIFLASDESRPTPSCLFWRGGWRKQRRRNEGKRRWATGRESVRSEGETFYFLAPYSAYLFPRDLPTHPRSVLQGSSGQGWQSPLSPSGSFFSLPAGPSRFASLSEQRRSFAISHINPSISKGKVHYRVPNPYIPVLLLQSVPGLGKRGELKQVRRGTLRLSLAPKGIAVVATWQNIDAFYLSEKEEEERRRARAGTGEKQLGRGGDRNGSARGDGDEESDRDDGGGSRPGSPRSGEEGEEEEGLVMEGERRGEDDGQVPVASFLHKYRAKFLVDTEDTDPTKVRGSGISLYDVLSKVSEETEVDLLPSQLAIGRRQKESEVQLTWSGSSRDDRERRRAADERREDDEEEQMRQDGIITRCGVYTVYATIPLKNRTAKKSFAVEVLSKQEAERILREKQRREEEDARRSDFALGEE</sequence>
<feature type="region of interest" description="Disordered" evidence="4">
    <location>
        <begin position="397"/>
        <end position="434"/>
    </location>
</feature>
<dbReference type="Gene3D" id="3.40.5.10">
    <property type="entry name" value="Ribosomal protein L9, N-terminal domain"/>
    <property type="match status" value="1"/>
</dbReference>
<dbReference type="InterPro" id="IPR009027">
    <property type="entry name" value="Ribosomal_bL9/RNase_H1_N"/>
</dbReference>
<evidence type="ECO:0000259" key="5">
    <source>
        <dbReference type="Pfam" id="PF01281"/>
    </source>
</evidence>
<reference evidence="8" key="3">
    <citation type="journal article" date="2012" name="PLoS Pathog.">
        <title>Comparative genomics of the apicomplexan parasites Toxoplasma gondii and Neospora caninum: Coccidia differing in host range and transmission strategy.</title>
        <authorList>
            <person name="Reid A.J."/>
            <person name="Vermont S.J."/>
            <person name="Cotton J.A."/>
            <person name="Harris D."/>
            <person name="Hill-Cawthorne G.A."/>
            <person name="Konen-Waisman S."/>
            <person name="Latham S.M."/>
            <person name="Mourier T."/>
            <person name="Norton R."/>
            <person name="Quail M.A."/>
            <person name="Sanders M."/>
            <person name="Shanmugam D."/>
            <person name="Sohal A."/>
            <person name="Wasmuth J.D."/>
            <person name="Brunk B."/>
            <person name="Grigg M.E."/>
            <person name="Howard J.C."/>
            <person name="Parkinson J."/>
            <person name="Roos D.S."/>
            <person name="Trees A.J."/>
            <person name="Berriman M."/>
            <person name="Pain A."/>
            <person name="Wastling J.M."/>
        </authorList>
    </citation>
    <scope>NUCLEOTIDE SEQUENCE [LARGE SCALE GENOMIC DNA]</scope>
    <source>
        <strain evidence="8">Liverpool</strain>
    </source>
</reference>
<gene>
    <name evidence="7" type="ORF">BN1204_051910</name>
    <name evidence="6" type="ORF">NCLIV_051910</name>
</gene>
<evidence type="ECO:0000256" key="4">
    <source>
        <dbReference type="SAM" id="MobiDB-lite"/>
    </source>
</evidence>
<dbReference type="Pfam" id="PF01281">
    <property type="entry name" value="Ribosomal_L9_N"/>
    <property type="match status" value="1"/>
</dbReference>
<feature type="region of interest" description="Disordered" evidence="4">
    <location>
        <begin position="476"/>
        <end position="497"/>
    </location>
</feature>
<feature type="region of interest" description="Disordered" evidence="4">
    <location>
        <begin position="266"/>
        <end position="340"/>
    </location>
</feature>
<keyword evidence="8" id="KW-1185">Reference proteome</keyword>
<dbReference type="PANTHER" id="PTHR21368">
    <property type="entry name" value="50S RIBOSOMAL PROTEIN L9"/>
    <property type="match status" value="1"/>
</dbReference>
<reference evidence="6" key="2">
    <citation type="submission" date="2011-03" db="EMBL/GenBank/DDBJ databases">
        <title>Comparative genomics and transcriptomics of Neospora caninum and Toxoplasma gondii.</title>
        <authorList>
            <person name="Reid A.J."/>
            <person name="Sohal A."/>
            <person name="Harris D."/>
            <person name="Quail M."/>
            <person name="Sanders M."/>
            <person name="Berriman M."/>
            <person name="Wastling J.M."/>
            <person name="Pain A."/>
        </authorList>
    </citation>
    <scope>NUCLEOTIDE SEQUENCE</scope>
    <source>
        <strain evidence="6">Liverpool</strain>
    </source>
</reference>
<evidence type="ECO:0000256" key="3">
    <source>
        <dbReference type="ARBA" id="ARBA00023274"/>
    </source>
</evidence>
<evidence type="ECO:0000256" key="1">
    <source>
        <dbReference type="ARBA" id="ARBA00010605"/>
    </source>
</evidence>
<dbReference type="InterPro" id="IPR020070">
    <property type="entry name" value="Ribosomal_bL9_N"/>
</dbReference>
<reference evidence="7" key="4">
    <citation type="journal article" date="2015" name="PLoS ONE">
        <title>Comprehensive Evaluation of Toxoplasma gondii VEG and Neospora caninum LIV Genomes with Tachyzoite Stage Transcriptome and Proteome Defines Novel Transcript Features.</title>
        <authorList>
            <person name="Ramaprasad A."/>
            <person name="Mourier T."/>
            <person name="Naeem R."/>
            <person name="Malas T.B."/>
            <person name="Moussa E."/>
            <person name="Panigrahi A."/>
            <person name="Vermont S.J."/>
            <person name="Otto T.D."/>
            <person name="Wastling J."/>
            <person name="Pain A."/>
        </authorList>
    </citation>
    <scope>NUCLEOTIDE SEQUENCE</scope>
    <source>
        <strain evidence="7">Liverpool</strain>
    </source>
</reference>
<evidence type="ECO:0000313" key="7">
    <source>
        <dbReference type="EMBL" id="CEL69482.1"/>
    </source>
</evidence>
<reference evidence="6" key="1">
    <citation type="submission" date="2011-02" db="EMBL/GenBank/DDBJ databases">
        <authorList>
            <person name="Aslett M."/>
        </authorList>
    </citation>
    <scope>NUCLEOTIDE SEQUENCE</scope>
    <source>
        <strain evidence="6">Liverpool</strain>
    </source>
</reference>
<dbReference type="AlphaFoldDB" id="F0VL13"/>
<keyword evidence="3" id="KW-0687">Ribonucleoprotein</keyword>
<dbReference type="Proteomes" id="UP000007494">
    <property type="component" value="Chromosome X"/>
</dbReference>
<dbReference type="GO" id="GO:0005840">
    <property type="term" value="C:ribosome"/>
    <property type="evidence" value="ECO:0007669"/>
    <property type="project" value="UniProtKB-KW"/>
</dbReference>
<organism evidence="6 8">
    <name type="scientific">Neospora caninum (strain Liverpool)</name>
    <dbReference type="NCBI Taxonomy" id="572307"/>
    <lineage>
        <taxon>Eukaryota</taxon>
        <taxon>Sar</taxon>
        <taxon>Alveolata</taxon>
        <taxon>Apicomplexa</taxon>
        <taxon>Conoidasida</taxon>
        <taxon>Coccidia</taxon>
        <taxon>Eucoccidiorida</taxon>
        <taxon>Eimeriorina</taxon>
        <taxon>Sarcocystidae</taxon>
        <taxon>Neospora</taxon>
    </lineage>
</organism>